<dbReference type="Pfam" id="PF01368">
    <property type="entry name" value="DHH"/>
    <property type="match status" value="1"/>
</dbReference>
<dbReference type="InterPro" id="IPR038763">
    <property type="entry name" value="DHH_sf"/>
</dbReference>
<evidence type="ECO:0000313" key="4">
    <source>
        <dbReference type="Proteomes" id="UP000698963"/>
    </source>
</evidence>
<evidence type="ECO:0000256" key="1">
    <source>
        <dbReference type="SAM" id="MobiDB-lite"/>
    </source>
</evidence>
<dbReference type="SUPFAM" id="SSF64182">
    <property type="entry name" value="DHH phosphoesterases"/>
    <property type="match status" value="1"/>
</dbReference>
<proteinExistence type="predicted"/>
<feature type="domain" description="DDH" evidence="2">
    <location>
        <begin position="30"/>
        <end position="162"/>
    </location>
</feature>
<accession>A0A921AYB8</accession>
<dbReference type="PANTHER" id="PTHR47618:SF1">
    <property type="entry name" value="BIFUNCTIONAL OLIGORIBONUCLEASE AND PAP PHOSPHATASE NRNA"/>
    <property type="match status" value="1"/>
</dbReference>
<dbReference type="Proteomes" id="UP000698963">
    <property type="component" value="Unassembled WGS sequence"/>
</dbReference>
<feature type="compositionally biased region" description="Basic and acidic residues" evidence="1">
    <location>
        <begin position="385"/>
        <end position="403"/>
    </location>
</feature>
<dbReference type="PANTHER" id="PTHR47618">
    <property type="entry name" value="BIFUNCTIONAL OLIGORIBONUCLEASE AND PAP PHOSPHATASE NRNA"/>
    <property type="match status" value="1"/>
</dbReference>
<dbReference type="InterPro" id="IPR001667">
    <property type="entry name" value="DDH_dom"/>
</dbReference>
<sequence>MAYFRVLSAQLALLQSLLVKEESWAILITADPDALASAMALQRIIRAKVKSVTIARINEITRPDNLAMIRYLHIPVVKWRPSMKKKVQRFALVDSQSHHNPAFAGIEFSVVIDHHPLPTEPCSAPFQDIRPGYGSVSTIMTEYLYSAGIRPARLLATALQYGIRTDTGTFGRNAMEVDMRAYHYLSRFGDANIMNRILRSEYLPEWLPYFTRALETLRPCGRGSYVWLGKVDSSDILVVVADFFLKVHGLRWVAVCGVSAGRVIVVFRGGYGNMDLGAVASCVFADMGSGGGHRTMARAEAALASLPAEEKNRLEEYAFGLIYAAAEKRRGRLAAARKGEGGAEAERKKDGGAPQAADGQSAPEAGTPPGQAAAAEKSAPAGEKGGCEAKKAVKEEAGAEKSA</sequence>
<feature type="region of interest" description="Disordered" evidence="1">
    <location>
        <begin position="337"/>
        <end position="403"/>
    </location>
</feature>
<comment type="caution">
    <text evidence="3">The sequence shown here is derived from an EMBL/GenBank/DDBJ whole genome shotgun (WGS) entry which is preliminary data.</text>
</comment>
<dbReference type="Gene3D" id="3.90.1640.10">
    <property type="entry name" value="inorganic pyrophosphatase (n-terminal core)"/>
    <property type="match status" value="1"/>
</dbReference>
<gene>
    <name evidence="3" type="ORF">K8W16_11920</name>
</gene>
<evidence type="ECO:0000313" key="3">
    <source>
        <dbReference type="EMBL" id="HJD98336.1"/>
    </source>
</evidence>
<evidence type="ECO:0000259" key="2">
    <source>
        <dbReference type="Pfam" id="PF01368"/>
    </source>
</evidence>
<organism evidence="3 4">
    <name type="scientific">Mailhella massiliensis</name>
    <dbReference type="NCBI Taxonomy" id="1903261"/>
    <lineage>
        <taxon>Bacteria</taxon>
        <taxon>Pseudomonadati</taxon>
        <taxon>Thermodesulfobacteriota</taxon>
        <taxon>Desulfovibrionia</taxon>
        <taxon>Desulfovibrionales</taxon>
        <taxon>Desulfovibrionaceae</taxon>
        <taxon>Mailhella</taxon>
    </lineage>
</organism>
<dbReference type="InterPro" id="IPR051319">
    <property type="entry name" value="Oligoribo/pAp-PDE_c-di-AMP_PDE"/>
</dbReference>
<dbReference type="AlphaFoldDB" id="A0A921AYB8"/>
<dbReference type="RefSeq" id="WP_304124131.1">
    <property type="nucleotide sequence ID" value="NZ_DYZA01000244.1"/>
</dbReference>
<name>A0A921AYB8_9BACT</name>
<feature type="compositionally biased region" description="Basic and acidic residues" evidence="1">
    <location>
        <begin position="337"/>
        <end position="351"/>
    </location>
</feature>
<reference evidence="3" key="2">
    <citation type="submission" date="2021-09" db="EMBL/GenBank/DDBJ databases">
        <authorList>
            <person name="Gilroy R."/>
        </authorList>
    </citation>
    <scope>NUCLEOTIDE SEQUENCE</scope>
    <source>
        <strain evidence="3">ChiGjej2B2-19336</strain>
    </source>
</reference>
<reference evidence="3" key="1">
    <citation type="journal article" date="2021" name="PeerJ">
        <title>Extensive microbial diversity within the chicken gut microbiome revealed by metagenomics and culture.</title>
        <authorList>
            <person name="Gilroy R."/>
            <person name="Ravi A."/>
            <person name="Getino M."/>
            <person name="Pursley I."/>
            <person name="Horton D.L."/>
            <person name="Alikhan N.F."/>
            <person name="Baker D."/>
            <person name="Gharbi K."/>
            <person name="Hall N."/>
            <person name="Watson M."/>
            <person name="Adriaenssens E.M."/>
            <person name="Foster-Nyarko E."/>
            <person name="Jarju S."/>
            <person name="Secka A."/>
            <person name="Antonio M."/>
            <person name="Oren A."/>
            <person name="Chaudhuri R.R."/>
            <person name="La Ragione R."/>
            <person name="Hildebrand F."/>
            <person name="Pallen M.J."/>
        </authorList>
    </citation>
    <scope>NUCLEOTIDE SEQUENCE</scope>
    <source>
        <strain evidence="3">ChiGjej2B2-19336</strain>
    </source>
</reference>
<protein>
    <submittedName>
        <fullName evidence="3">DHH family phosphoesterase</fullName>
    </submittedName>
</protein>
<feature type="compositionally biased region" description="Low complexity" evidence="1">
    <location>
        <begin position="368"/>
        <end position="382"/>
    </location>
</feature>
<dbReference type="EMBL" id="DYZA01000244">
    <property type="protein sequence ID" value="HJD98336.1"/>
    <property type="molecule type" value="Genomic_DNA"/>
</dbReference>